<gene>
    <name evidence="1" type="ORF">PCAL00307_LOCUS22454</name>
    <name evidence="2" type="ORF">PECAL_6P01270</name>
</gene>
<dbReference type="AlphaFoldDB" id="A0A7S4EE52"/>
<dbReference type="EMBL" id="CAKKNE010000006">
    <property type="protein sequence ID" value="CAH0378536.1"/>
    <property type="molecule type" value="Genomic_DNA"/>
</dbReference>
<dbReference type="Pfam" id="PF05721">
    <property type="entry name" value="PhyH"/>
    <property type="match status" value="1"/>
</dbReference>
<reference evidence="2" key="2">
    <citation type="submission" date="2021-11" db="EMBL/GenBank/DDBJ databases">
        <authorList>
            <consortium name="Genoscope - CEA"/>
            <person name="William W."/>
        </authorList>
    </citation>
    <scope>NUCLEOTIDE SEQUENCE</scope>
</reference>
<dbReference type="PANTHER" id="PTHR37563:SF2">
    <property type="entry name" value="PHYTANOYL-COA DIOXYGENASE FAMILY PROTEIN (AFU_ORTHOLOGUE AFUA_2G03330)"/>
    <property type="match status" value="1"/>
</dbReference>
<dbReference type="OrthoDB" id="420046at2759"/>
<dbReference type="EMBL" id="HBIW01026014">
    <property type="protein sequence ID" value="CAE0707003.1"/>
    <property type="molecule type" value="Transcribed_RNA"/>
</dbReference>
<dbReference type="SUPFAM" id="SSF51197">
    <property type="entry name" value="Clavaminate synthase-like"/>
    <property type="match status" value="1"/>
</dbReference>
<evidence type="ECO:0000313" key="3">
    <source>
        <dbReference type="Proteomes" id="UP000789595"/>
    </source>
</evidence>
<proteinExistence type="predicted"/>
<dbReference type="Gene3D" id="2.60.120.620">
    <property type="entry name" value="q2cbj1_9rhob like domain"/>
    <property type="match status" value="1"/>
</dbReference>
<keyword evidence="3" id="KW-1185">Reference proteome</keyword>
<sequence>MLPALCIALATRLATDGVAKVDGVLPAALAADVRAVALASAVPAQRQEVPLSLKNDAVASAAAAVALSPVGAALEELCGGDAPLFDLCAVISAPGAAIQPLHSDLGFDGAEAAPLYTCFVALQETPSALGPTEFCLGSHTDAAAHNSLRAGALSREAVPFPLAVGAAVLFDPRIAHRGGPNSSNRRRAYLSMTFANPRGSAPVIVPAPGDVLVSEGGISADDGGVWTLRELGALHP</sequence>
<organism evidence="1">
    <name type="scientific">Pelagomonas calceolata</name>
    <dbReference type="NCBI Taxonomy" id="35677"/>
    <lineage>
        <taxon>Eukaryota</taxon>
        <taxon>Sar</taxon>
        <taxon>Stramenopiles</taxon>
        <taxon>Ochrophyta</taxon>
        <taxon>Pelagophyceae</taxon>
        <taxon>Pelagomonadales</taxon>
        <taxon>Pelagomonadaceae</taxon>
        <taxon>Pelagomonas</taxon>
    </lineage>
</organism>
<dbReference type="PANTHER" id="PTHR37563">
    <property type="entry name" value="PHYTANOYL-COA DIOXYGENASE FAMILY PROTEIN (AFU_ORTHOLOGUE AFUA_2G03330)"/>
    <property type="match status" value="1"/>
</dbReference>
<evidence type="ECO:0008006" key="4">
    <source>
        <dbReference type="Google" id="ProtNLM"/>
    </source>
</evidence>
<name>A0A7S4EE52_9STRA</name>
<evidence type="ECO:0000313" key="1">
    <source>
        <dbReference type="EMBL" id="CAE0707003.1"/>
    </source>
</evidence>
<accession>A0A7S4EE52</accession>
<dbReference type="Proteomes" id="UP000789595">
    <property type="component" value="Unassembled WGS sequence"/>
</dbReference>
<evidence type="ECO:0000313" key="2">
    <source>
        <dbReference type="EMBL" id="CAH0378536.1"/>
    </source>
</evidence>
<dbReference type="InterPro" id="IPR051961">
    <property type="entry name" value="Fungal_Metabolite_Diox"/>
</dbReference>
<protein>
    <recommendedName>
        <fullName evidence="4">Fe2OG dioxygenase domain-containing protein</fullName>
    </recommendedName>
</protein>
<reference evidence="1" key="1">
    <citation type="submission" date="2021-01" db="EMBL/GenBank/DDBJ databases">
        <authorList>
            <person name="Corre E."/>
            <person name="Pelletier E."/>
            <person name="Niang G."/>
            <person name="Scheremetjew M."/>
            <person name="Finn R."/>
            <person name="Kale V."/>
            <person name="Holt S."/>
            <person name="Cochrane G."/>
            <person name="Meng A."/>
            <person name="Brown T."/>
            <person name="Cohen L."/>
        </authorList>
    </citation>
    <scope>NUCLEOTIDE SEQUENCE</scope>
    <source>
        <strain evidence="1">CCMP1756</strain>
    </source>
</reference>
<dbReference type="InterPro" id="IPR008775">
    <property type="entry name" value="Phytyl_CoA_dOase-like"/>
</dbReference>